<dbReference type="PANTHER" id="PTHR11360:SF224">
    <property type="entry name" value="MAJOR FACILITATOR SUPERFAMILY (MFS) PROFILE DOMAIN-CONTAINING PROTEIN-RELATED"/>
    <property type="match status" value="1"/>
</dbReference>
<feature type="transmembrane region" description="Helical" evidence="7">
    <location>
        <begin position="70"/>
        <end position="91"/>
    </location>
</feature>
<evidence type="ECO:0000313" key="9">
    <source>
        <dbReference type="EMBL" id="KAE8160181.1"/>
    </source>
</evidence>
<accession>A0A5N6UQ72</accession>
<evidence type="ECO:0000256" key="6">
    <source>
        <dbReference type="ARBA" id="ARBA00023136"/>
    </source>
</evidence>
<feature type="transmembrane region" description="Helical" evidence="7">
    <location>
        <begin position="123"/>
        <end position="143"/>
    </location>
</feature>
<dbReference type="Gene3D" id="1.20.1250.20">
    <property type="entry name" value="MFS general substrate transporter like domains"/>
    <property type="match status" value="2"/>
</dbReference>
<feature type="transmembrane region" description="Helical" evidence="7">
    <location>
        <begin position="187"/>
        <end position="211"/>
    </location>
</feature>
<dbReference type="GO" id="GO:0016020">
    <property type="term" value="C:membrane"/>
    <property type="evidence" value="ECO:0007669"/>
    <property type="project" value="UniProtKB-SubCell"/>
</dbReference>
<dbReference type="Proteomes" id="UP000326950">
    <property type="component" value="Unassembled WGS sequence"/>
</dbReference>
<dbReference type="CDD" id="cd17352">
    <property type="entry name" value="MFS_MCT_SLC16"/>
    <property type="match status" value="1"/>
</dbReference>
<protein>
    <submittedName>
        <fullName evidence="9">Major facilitator superfamily domain-containing protein</fullName>
    </submittedName>
</protein>
<reference evidence="9 10" key="1">
    <citation type="submission" date="2019-04" db="EMBL/GenBank/DDBJ databases">
        <title>Friends and foes A comparative genomics study of 23 Aspergillus species from section Flavi.</title>
        <authorList>
            <consortium name="DOE Joint Genome Institute"/>
            <person name="Kjaerbolling I."/>
            <person name="Vesth T."/>
            <person name="Frisvad J.C."/>
            <person name="Nybo J.L."/>
            <person name="Theobald S."/>
            <person name="Kildgaard S."/>
            <person name="Isbrandt T."/>
            <person name="Kuo A."/>
            <person name="Sato A."/>
            <person name="Lyhne E.K."/>
            <person name="Kogle M.E."/>
            <person name="Wiebenga A."/>
            <person name="Kun R.S."/>
            <person name="Lubbers R.J."/>
            <person name="Makela M.R."/>
            <person name="Barry K."/>
            <person name="Chovatia M."/>
            <person name="Clum A."/>
            <person name="Daum C."/>
            <person name="Haridas S."/>
            <person name="He G."/>
            <person name="LaButti K."/>
            <person name="Lipzen A."/>
            <person name="Mondo S."/>
            <person name="Riley R."/>
            <person name="Salamov A."/>
            <person name="Simmons B.A."/>
            <person name="Magnuson J.K."/>
            <person name="Henrissat B."/>
            <person name="Mortensen U.H."/>
            <person name="Larsen T.O."/>
            <person name="Devries R.P."/>
            <person name="Grigoriev I.V."/>
            <person name="Machida M."/>
            <person name="Baker S.E."/>
            <person name="Andersen M.R."/>
        </authorList>
    </citation>
    <scope>NUCLEOTIDE SEQUENCE [LARGE SCALE GENOMIC DNA]</scope>
    <source>
        <strain evidence="9 10">CBS 117626</strain>
    </source>
</reference>
<dbReference type="InterPro" id="IPR050327">
    <property type="entry name" value="Proton-linked_MCT"/>
</dbReference>
<feature type="transmembrane region" description="Helical" evidence="7">
    <location>
        <begin position="267"/>
        <end position="288"/>
    </location>
</feature>
<evidence type="ECO:0000256" key="5">
    <source>
        <dbReference type="ARBA" id="ARBA00022989"/>
    </source>
</evidence>
<feature type="transmembrane region" description="Helical" evidence="7">
    <location>
        <begin position="155"/>
        <end position="175"/>
    </location>
</feature>
<feature type="transmembrane region" description="Helical" evidence="7">
    <location>
        <begin position="320"/>
        <end position="340"/>
    </location>
</feature>
<dbReference type="PANTHER" id="PTHR11360">
    <property type="entry name" value="MONOCARBOXYLATE TRANSPORTER"/>
    <property type="match status" value="1"/>
</dbReference>
<keyword evidence="5 7" id="KW-1133">Transmembrane helix</keyword>
<dbReference type="GO" id="GO:0022857">
    <property type="term" value="F:transmembrane transporter activity"/>
    <property type="evidence" value="ECO:0007669"/>
    <property type="project" value="InterPro"/>
</dbReference>
<dbReference type="InterPro" id="IPR011701">
    <property type="entry name" value="MFS"/>
</dbReference>
<dbReference type="Pfam" id="PF07690">
    <property type="entry name" value="MFS_1"/>
    <property type="match status" value="1"/>
</dbReference>
<gene>
    <name evidence="9" type="ORF">BDV40DRAFT_290299</name>
</gene>
<dbReference type="OrthoDB" id="5667at2759"/>
<dbReference type="PROSITE" id="PS50850">
    <property type="entry name" value="MFS"/>
    <property type="match status" value="1"/>
</dbReference>
<dbReference type="InterPro" id="IPR020846">
    <property type="entry name" value="MFS_dom"/>
</dbReference>
<dbReference type="SUPFAM" id="SSF103473">
    <property type="entry name" value="MFS general substrate transporter"/>
    <property type="match status" value="1"/>
</dbReference>
<evidence type="ECO:0000256" key="7">
    <source>
        <dbReference type="SAM" id="Phobius"/>
    </source>
</evidence>
<feature type="transmembrane region" description="Helical" evidence="7">
    <location>
        <begin position="232"/>
        <end position="255"/>
    </location>
</feature>
<comment type="similarity">
    <text evidence="2">Belongs to the major facilitator superfamily. Monocarboxylate porter (TC 2.A.1.13) family.</text>
</comment>
<feature type="transmembrane region" description="Helical" evidence="7">
    <location>
        <begin position="387"/>
        <end position="407"/>
    </location>
</feature>
<keyword evidence="10" id="KW-1185">Reference proteome</keyword>
<feature type="transmembrane region" description="Helical" evidence="7">
    <location>
        <begin position="295"/>
        <end position="314"/>
    </location>
</feature>
<feature type="domain" description="Major facilitator superfamily (MFS) profile" evidence="8">
    <location>
        <begin position="29"/>
        <end position="411"/>
    </location>
</feature>
<evidence type="ECO:0000256" key="4">
    <source>
        <dbReference type="ARBA" id="ARBA00022692"/>
    </source>
</evidence>
<evidence type="ECO:0000256" key="1">
    <source>
        <dbReference type="ARBA" id="ARBA00004141"/>
    </source>
</evidence>
<proteinExistence type="inferred from homology"/>
<name>A0A5N6UQ72_ASPTM</name>
<dbReference type="EMBL" id="ML738661">
    <property type="protein sequence ID" value="KAE8160181.1"/>
    <property type="molecule type" value="Genomic_DNA"/>
</dbReference>
<evidence type="ECO:0000313" key="10">
    <source>
        <dbReference type="Proteomes" id="UP000326950"/>
    </source>
</evidence>
<keyword evidence="3" id="KW-0813">Transport</keyword>
<feature type="transmembrane region" description="Helical" evidence="7">
    <location>
        <begin position="26"/>
        <end position="50"/>
    </location>
</feature>
<feature type="transmembrane region" description="Helical" evidence="7">
    <location>
        <begin position="361"/>
        <end position="381"/>
    </location>
</feature>
<evidence type="ECO:0000259" key="8">
    <source>
        <dbReference type="PROSITE" id="PS50850"/>
    </source>
</evidence>
<organism evidence="9 10">
    <name type="scientific">Aspergillus tamarii</name>
    <dbReference type="NCBI Taxonomy" id="41984"/>
    <lineage>
        <taxon>Eukaryota</taxon>
        <taxon>Fungi</taxon>
        <taxon>Dikarya</taxon>
        <taxon>Ascomycota</taxon>
        <taxon>Pezizomycotina</taxon>
        <taxon>Eurotiomycetes</taxon>
        <taxon>Eurotiomycetidae</taxon>
        <taxon>Eurotiales</taxon>
        <taxon>Aspergillaceae</taxon>
        <taxon>Aspergillus</taxon>
        <taxon>Aspergillus subgen. Circumdati</taxon>
    </lineage>
</organism>
<comment type="subcellular location">
    <subcellularLocation>
        <location evidence="1">Membrane</location>
        <topology evidence="1">Multi-pass membrane protein</topology>
    </subcellularLocation>
</comment>
<dbReference type="AlphaFoldDB" id="A0A5N6UQ72"/>
<dbReference type="InterPro" id="IPR036259">
    <property type="entry name" value="MFS_trans_sf"/>
</dbReference>
<evidence type="ECO:0000256" key="2">
    <source>
        <dbReference type="ARBA" id="ARBA00006727"/>
    </source>
</evidence>
<sequence length="419" mass="45535">MQGTATPNISEAGKEEYEFPDGGFEAWLVVFGCWCGLFCTFGLINCIGVFETYYVSERGPLRDYTPGDVSWITSCQTWGMTFGGLVYGPIFDRYGPRWLLSLGAVIYVFGLMMVSISHQYYQIFLSQSIVAAFGSSAVFNACMSSVVSWFKHRRAYAFGVMVSGSSVGGVIMPIMMNKLIPQIGFPWTMRIVSFMILGLLAITILTVRNRLPPRARPFRASDYLTGLRQPSYALTCLGSFLFYWGLFIPFNYIILQAESAGMKHSTAQYLLPIINAVSIPGRIIPGFLADKAGRYNVTIVVAIVTSILCLALWIPSDGEGAIIAFAVLYGLFSGSFISLAPSLIAQISDVAEIGIRQGTCFALQSFGALTGSPIAGAITAAQNGSYLGLQLFCGLCLLASMVAYLLARTTLVGVKFTRV</sequence>
<feature type="transmembrane region" description="Helical" evidence="7">
    <location>
        <begin position="98"/>
        <end position="117"/>
    </location>
</feature>
<keyword evidence="4 7" id="KW-0812">Transmembrane</keyword>
<evidence type="ECO:0000256" key="3">
    <source>
        <dbReference type="ARBA" id="ARBA00022448"/>
    </source>
</evidence>
<keyword evidence="6 7" id="KW-0472">Membrane</keyword>